<name>A0A543KG50_9RHOB</name>
<evidence type="ECO:0000259" key="1">
    <source>
        <dbReference type="Pfam" id="PF06527"/>
    </source>
</evidence>
<keyword evidence="3" id="KW-1185">Reference proteome</keyword>
<feature type="domain" description="TniQ" evidence="1">
    <location>
        <begin position="5"/>
        <end position="133"/>
    </location>
</feature>
<dbReference type="Proteomes" id="UP000320582">
    <property type="component" value="Unassembled WGS sequence"/>
</dbReference>
<gene>
    <name evidence="2" type="ORF">BD293_2715</name>
</gene>
<dbReference type="OrthoDB" id="7595282at2"/>
<dbReference type="Pfam" id="PF06527">
    <property type="entry name" value="TniQ"/>
    <property type="match status" value="1"/>
</dbReference>
<organism evidence="2 3">
    <name type="scientific">Roseinatronobacter monicus</name>
    <dbReference type="NCBI Taxonomy" id="393481"/>
    <lineage>
        <taxon>Bacteria</taxon>
        <taxon>Pseudomonadati</taxon>
        <taxon>Pseudomonadota</taxon>
        <taxon>Alphaproteobacteria</taxon>
        <taxon>Rhodobacterales</taxon>
        <taxon>Paracoccaceae</taxon>
        <taxon>Roseinatronobacter</taxon>
    </lineage>
</organism>
<dbReference type="EMBL" id="VFPT01000001">
    <property type="protein sequence ID" value="TQM94059.1"/>
    <property type="molecule type" value="Genomic_DNA"/>
</dbReference>
<comment type="caution">
    <text evidence="2">The sequence shown here is derived from an EMBL/GenBank/DDBJ whole genome shotgun (WGS) entry which is preliminary data.</text>
</comment>
<proteinExistence type="predicted"/>
<evidence type="ECO:0000313" key="3">
    <source>
        <dbReference type="Proteomes" id="UP000320582"/>
    </source>
</evidence>
<protein>
    <submittedName>
        <fullName evidence="2">TniQ protein</fullName>
    </submittedName>
</protein>
<sequence length="461" mass="50831">MKLALTVPLGATETATGFASRLACRNNSQFVQDFVQDMGITWQSVISGDAEALSVLAELGGIEMSDLERCSFRRAAGRARRLGGEIVPIRMLRVTNQRVCPLCLAQDGPVPAAGSVLWQFEPVLACPEHAVALVELPASKFPRSPYDLSGRILDHRRMIDAAAMRPRPMAVTAFERYFAARALGAEHPPTWLDQFNVSIVWRASESLGVRIRHGTRARADSLSDQELSAALDAGFKVLAAGPHALHAAMKTSRENQSIDVGGFYTEFVMFARFLQKLEKTNETKPLLDAVRDFIERTYPIGDGEDVMGRPCAQRHVHSVQTASREFGVDWIRMQRLFQAIADTPGHLGLPAPTAHLWVQADAWSPWLRRYARALNPKKAAKRLGLKTGPFTRMVKSGILQPVASLPGLVDRFDPVEIDALLARLFERAKPVDQLEPDMAMALTAHARCGQDLIPISIDQNS</sequence>
<reference evidence="2 3" key="1">
    <citation type="submission" date="2019-06" db="EMBL/GenBank/DDBJ databases">
        <title>Genomic Encyclopedia of Archaeal and Bacterial Type Strains, Phase II (KMG-II): from individual species to whole genera.</title>
        <authorList>
            <person name="Goeker M."/>
        </authorList>
    </citation>
    <scope>NUCLEOTIDE SEQUENCE [LARGE SCALE GENOMIC DNA]</scope>
    <source>
        <strain evidence="2 3">DSM 18423</strain>
    </source>
</reference>
<dbReference type="RefSeq" id="WP_142082452.1">
    <property type="nucleotide sequence ID" value="NZ_VFPT01000001.1"/>
</dbReference>
<accession>A0A543KG50</accession>
<dbReference type="AlphaFoldDB" id="A0A543KG50"/>
<evidence type="ECO:0000313" key="2">
    <source>
        <dbReference type="EMBL" id="TQM94059.1"/>
    </source>
</evidence>
<dbReference type="InterPro" id="IPR009492">
    <property type="entry name" value="TniQ"/>
</dbReference>